<reference evidence="1" key="1">
    <citation type="submission" date="2017-02" db="EMBL/GenBank/DDBJ databases">
        <title>Comparative genomics and description of representatives of a novel lineage of planctomycetes thriving in anoxic sediments.</title>
        <authorList>
            <person name="Spring S."/>
            <person name="Bunk B."/>
            <person name="Sproer C."/>
            <person name="Klenk H.-P."/>
        </authorList>
    </citation>
    <scope>NUCLEOTIDE SEQUENCE [LARGE SCALE GENOMIC DNA]</scope>
    <source>
        <strain evidence="1">ST-NAGAB-D1</strain>
    </source>
</reference>
<dbReference type="EMBL" id="CP019791">
    <property type="protein sequence ID" value="AQT69661.1"/>
    <property type="molecule type" value="Genomic_DNA"/>
</dbReference>
<proteinExistence type="predicted"/>
<sequence>MRHKGSKSYEFITKRGNISLTGTYYHCSCGSSKPISNLVSSGRKYSRIANELVLRHTASGPYKEVSRFLRQDFSIHISHESLRRRILAVSGSIRQNRDCSSDDRKWDEIAGSKLYGYADGVLINVRREGWKEVKLLRYEDDACSKVSHRAVLGPIKQFGSLARREAIRIGASKAKDMTFLMDGAEGFHRHIKSNLPNAKQVVDYWHCCQHIGECASLLYGENSKRSNRWRSKYCHVLRDKGPKKLIRSLRISKSRVASSEDAEALSKLINFLSRRIERIDYPKLLAMGLRVDSGPIESSCKTVVQARLKSSGMRWSRQGASAMLEVRTALHSDLWEYAIKDCA</sequence>
<evidence type="ECO:0000313" key="2">
    <source>
        <dbReference type="EMBL" id="AQT68290.1"/>
    </source>
</evidence>
<organism evidence="1 6">
    <name type="scientific">Anaerohalosphaera lusitana</name>
    <dbReference type="NCBI Taxonomy" id="1936003"/>
    <lineage>
        <taxon>Bacteria</taxon>
        <taxon>Pseudomonadati</taxon>
        <taxon>Planctomycetota</taxon>
        <taxon>Phycisphaerae</taxon>
        <taxon>Sedimentisphaerales</taxon>
        <taxon>Anaerohalosphaeraceae</taxon>
        <taxon>Anaerohalosphaera</taxon>
    </lineage>
</organism>
<gene>
    <name evidence="1" type="ORF">STSP2_00575</name>
    <name evidence="2" type="ORF">STSP2_01448</name>
    <name evidence="3" type="ORF">STSP2_02486</name>
    <name evidence="4" type="ORF">STSP2_02667</name>
    <name evidence="5" type="ORF">STSP2_02855</name>
</gene>
<dbReference type="KEGG" id="alus:STSP2_02855"/>
<dbReference type="Proteomes" id="UP000189674">
    <property type="component" value="Chromosome"/>
</dbReference>
<evidence type="ECO:0000313" key="3">
    <source>
        <dbReference type="EMBL" id="AQT69297.1"/>
    </source>
</evidence>
<evidence type="ECO:0000313" key="1">
    <source>
        <dbReference type="EMBL" id="AQT67428.1"/>
    </source>
</evidence>
<evidence type="ECO:0000313" key="6">
    <source>
        <dbReference type="Proteomes" id="UP000189674"/>
    </source>
</evidence>
<dbReference type="STRING" id="1936003.STSP2_00575"/>
<reference evidence="6" key="2">
    <citation type="submission" date="2017-02" db="EMBL/GenBank/DDBJ databases">
        <title>Comparative genomics and description of representatives of a novel lineage of planctomycetes thriving in anoxic sediments.</title>
        <authorList>
            <person name="Spring S."/>
            <person name="Bunk B."/>
            <person name="Sproer C."/>
        </authorList>
    </citation>
    <scope>NUCLEOTIDE SEQUENCE [LARGE SCALE GENOMIC DNA]</scope>
    <source>
        <strain evidence="6">ST-NAGAB-D1</strain>
    </source>
</reference>
<dbReference type="KEGG" id="alus:STSP2_02486"/>
<dbReference type="EMBL" id="CP019791">
    <property type="protein sequence ID" value="AQT67428.1"/>
    <property type="molecule type" value="Genomic_DNA"/>
</dbReference>
<name>A0A1U9NI58_9BACT</name>
<dbReference type="RefSeq" id="WP_146659665.1">
    <property type="nucleotide sequence ID" value="NZ_CP019791.1"/>
</dbReference>
<dbReference type="KEGG" id="alus:STSP2_01448"/>
<protein>
    <submittedName>
        <fullName evidence="1">Uncharacterized protein</fullName>
    </submittedName>
</protein>
<accession>A0A1U9NI58</accession>
<dbReference type="EMBL" id="CP019791">
    <property type="protein sequence ID" value="AQT69297.1"/>
    <property type="molecule type" value="Genomic_DNA"/>
</dbReference>
<dbReference type="EMBL" id="CP019791">
    <property type="protein sequence ID" value="AQT69476.1"/>
    <property type="molecule type" value="Genomic_DNA"/>
</dbReference>
<evidence type="ECO:0000313" key="5">
    <source>
        <dbReference type="EMBL" id="AQT69661.1"/>
    </source>
</evidence>
<dbReference type="EMBL" id="CP019791">
    <property type="protein sequence ID" value="AQT68290.1"/>
    <property type="molecule type" value="Genomic_DNA"/>
</dbReference>
<dbReference type="KEGG" id="alus:STSP2_02667"/>
<keyword evidence="6" id="KW-1185">Reference proteome</keyword>
<dbReference type="KEGG" id="alus:STSP2_00575"/>
<dbReference type="AlphaFoldDB" id="A0A1U9NI58"/>
<dbReference type="OrthoDB" id="264438at2"/>
<evidence type="ECO:0000313" key="4">
    <source>
        <dbReference type="EMBL" id="AQT69476.1"/>
    </source>
</evidence>